<feature type="region of interest" description="Disordered" evidence="1">
    <location>
        <begin position="53"/>
        <end position="96"/>
    </location>
</feature>
<evidence type="ECO:0000256" key="2">
    <source>
        <dbReference type="SAM" id="Phobius"/>
    </source>
</evidence>
<feature type="domain" description="Cyclophilin-like" evidence="3">
    <location>
        <begin position="107"/>
        <end position="218"/>
    </location>
</feature>
<proteinExistence type="predicted"/>
<protein>
    <submittedName>
        <fullName evidence="4">Cyclophilin-like fold protein</fullName>
    </submittedName>
</protein>
<dbReference type="InterPro" id="IPR041183">
    <property type="entry name" value="Cyclophilin-like"/>
</dbReference>
<keyword evidence="5" id="KW-1185">Reference proteome</keyword>
<keyword evidence="2" id="KW-1133">Transmembrane helix</keyword>
<dbReference type="InterPro" id="IPR029000">
    <property type="entry name" value="Cyclophilin-like_dom_sf"/>
</dbReference>
<reference evidence="5" key="1">
    <citation type="journal article" date="2019" name="Int. J. Syst. Evol. Microbiol.">
        <title>The Global Catalogue of Microorganisms (GCM) 10K type strain sequencing project: providing services to taxonomists for standard genome sequencing and annotation.</title>
        <authorList>
            <consortium name="The Broad Institute Genomics Platform"/>
            <consortium name="The Broad Institute Genome Sequencing Center for Infectious Disease"/>
            <person name="Wu L."/>
            <person name="Ma J."/>
        </authorList>
    </citation>
    <scope>NUCLEOTIDE SEQUENCE [LARGE SCALE GENOMIC DNA]</scope>
    <source>
        <strain evidence="5">CCM 8897</strain>
    </source>
</reference>
<sequence>MAGQEKPASVKLASARHRRIVVVSFLVIFALAATAVLWWQRSSSSQPAVKQSASEQAMLAQKSGQPAGASIKGHASTKNSTKTSTKTSTSATPAAKVPTSQQITVLIGAQHLRARLNDRATAQALTKRLPLQLDFRDFSSGFPEKIADLAQPLTTKGTPAASDPKPGDLAYWSPEPRVVLYWGDVGEYAGIHVLGHFLDRASAIKTIKQQKGEFSARIVAGWQ</sequence>
<dbReference type="EMBL" id="JBHSSM010000019">
    <property type="protein sequence ID" value="MFC6315691.1"/>
    <property type="molecule type" value="Genomic_DNA"/>
</dbReference>
<evidence type="ECO:0000313" key="5">
    <source>
        <dbReference type="Proteomes" id="UP001596310"/>
    </source>
</evidence>
<keyword evidence="2" id="KW-0812">Transmembrane</keyword>
<evidence type="ECO:0000313" key="4">
    <source>
        <dbReference type="EMBL" id="MFC6315691.1"/>
    </source>
</evidence>
<gene>
    <name evidence="4" type="ORF">ACFQHW_08965</name>
</gene>
<feature type="compositionally biased region" description="Low complexity" evidence="1">
    <location>
        <begin position="76"/>
        <end position="96"/>
    </location>
</feature>
<evidence type="ECO:0000259" key="3">
    <source>
        <dbReference type="Pfam" id="PF18050"/>
    </source>
</evidence>
<feature type="transmembrane region" description="Helical" evidence="2">
    <location>
        <begin position="20"/>
        <end position="39"/>
    </location>
</feature>
<dbReference type="Gene3D" id="2.40.100.20">
    <property type="match status" value="1"/>
</dbReference>
<dbReference type="RefSeq" id="WP_125600597.1">
    <property type="nucleotide sequence ID" value="NZ_JBHSSM010000019.1"/>
</dbReference>
<dbReference type="SUPFAM" id="SSF50891">
    <property type="entry name" value="Cyclophilin-like"/>
    <property type="match status" value="1"/>
</dbReference>
<dbReference type="Proteomes" id="UP001596310">
    <property type="component" value="Unassembled WGS sequence"/>
</dbReference>
<accession>A0ABW1URS8</accession>
<organism evidence="4 5">
    <name type="scientific">Lapidilactobacillus achengensis</name>
    <dbReference type="NCBI Taxonomy" id="2486000"/>
    <lineage>
        <taxon>Bacteria</taxon>
        <taxon>Bacillati</taxon>
        <taxon>Bacillota</taxon>
        <taxon>Bacilli</taxon>
        <taxon>Lactobacillales</taxon>
        <taxon>Lactobacillaceae</taxon>
        <taxon>Lapidilactobacillus</taxon>
    </lineage>
</organism>
<name>A0ABW1URS8_9LACO</name>
<comment type="caution">
    <text evidence="4">The sequence shown here is derived from an EMBL/GenBank/DDBJ whole genome shotgun (WGS) entry which is preliminary data.</text>
</comment>
<keyword evidence="2" id="KW-0472">Membrane</keyword>
<evidence type="ECO:0000256" key="1">
    <source>
        <dbReference type="SAM" id="MobiDB-lite"/>
    </source>
</evidence>
<dbReference type="Pfam" id="PF18050">
    <property type="entry name" value="Cyclophil_like2"/>
    <property type="match status" value="1"/>
</dbReference>